<feature type="transmembrane region" description="Helical" evidence="2">
    <location>
        <begin position="29"/>
        <end position="46"/>
    </location>
</feature>
<accession>A0ABR7KYM5</accession>
<feature type="compositionally biased region" description="Polar residues" evidence="1">
    <location>
        <begin position="55"/>
        <end position="76"/>
    </location>
</feature>
<proteinExistence type="predicted"/>
<organism evidence="3 4">
    <name type="scientific">Pedobacter fastidiosus</name>
    <dbReference type="NCBI Taxonomy" id="2765361"/>
    <lineage>
        <taxon>Bacteria</taxon>
        <taxon>Pseudomonadati</taxon>
        <taxon>Bacteroidota</taxon>
        <taxon>Sphingobacteriia</taxon>
        <taxon>Sphingobacteriales</taxon>
        <taxon>Sphingobacteriaceae</taxon>
        <taxon>Pedobacter</taxon>
    </lineage>
</organism>
<dbReference type="Proteomes" id="UP000652755">
    <property type="component" value="Unassembled WGS sequence"/>
</dbReference>
<evidence type="ECO:0000313" key="4">
    <source>
        <dbReference type="Proteomes" id="UP000652755"/>
    </source>
</evidence>
<keyword evidence="2" id="KW-0812">Transmembrane</keyword>
<keyword evidence="2" id="KW-1133">Transmembrane helix</keyword>
<dbReference type="EMBL" id="JACRYL010000026">
    <property type="protein sequence ID" value="MBC6112778.1"/>
    <property type="molecule type" value="Genomic_DNA"/>
</dbReference>
<feature type="region of interest" description="Disordered" evidence="1">
    <location>
        <begin position="52"/>
        <end position="76"/>
    </location>
</feature>
<reference evidence="3 4" key="1">
    <citation type="submission" date="2020-08" db="EMBL/GenBank/DDBJ databases">
        <authorList>
            <person name="Sun Q."/>
            <person name="Inoue M."/>
        </authorList>
    </citation>
    <scope>NUCLEOTIDE SEQUENCE [LARGE SCALE GENOMIC DNA]</scope>
    <source>
        <strain evidence="3 4">CCM 8938</strain>
    </source>
</reference>
<evidence type="ECO:0000256" key="1">
    <source>
        <dbReference type="SAM" id="MobiDB-lite"/>
    </source>
</evidence>
<keyword evidence="2" id="KW-0472">Membrane</keyword>
<evidence type="ECO:0000313" key="3">
    <source>
        <dbReference type="EMBL" id="MBC6112778.1"/>
    </source>
</evidence>
<comment type="caution">
    <text evidence="3">The sequence shown here is derived from an EMBL/GenBank/DDBJ whole genome shotgun (WGS) entry which is preliminary data.</text>
</comment>
<dbReference type="RefSeq" id="WP_187073191.1">
    <property type="nucleotide sequence ID" value="NZ_JACRYL010000026.1"/>
</dbReference>
<keyword evidence="4" id="KW-1185">Reference proteome</keyword>
<evidence type="ECO:0000256" key="2">
    <source>
        <dbReference type="SAM" id="Phobius"/>
    </source>
</evidence>
<name>A0ABR7KYM5_9SPHI</name>
<sequence length="76" mass="8390">MLNLILKAIALVVFIISAIWWYKSPGYDSVIAALTSLSAFIALFFISDSDDKGNKMNQRSGNNSTLYQSSGPMNIR</sequence>
<feature type="transmembrane region" description="Helical" evidence="2">
    <location>
        <begin position="5"/>
        <end position="23"/>
    </location>
</feature>
<protein>
    <submittedName>
        <fullName evidence="3">Uncharacterized protein</fullName>
    </submittedName>
</protein>
<gene>
    <name evidence="3" type="ORF">H7U22_20335</name>
</gene>